<dbReference type="KEGG" id="pdio:PDMSB3_1701"/>
<dbReference type="RefSeq" id="WP_007182287.1">
    <property type="nucleotide sequence ID" value="NZ_LR699553.1"/>
</dbReference>
<evidence type="ECO:0000256" key="1">
    <source>
        <dbReference type="SAM" id="MobiDB-lite"/>
    </source>
</evidence>
<name>A0A5Q4ZCE8_9BURK</name>
<keyword evidence="3" id="KW-1185">Reference proteome</keyword>
<evidence type="ECO:0000313" key="2">
    <source>
        <dbReference type="EMBL" id="VVD28157.1"/>
    </source>
</evidence>
<accession>A0A5Q4ZCE8</accession>
<reference evidence="2 3" key="1">
    <citation type="submission" date="2019-08" db="EMBL/GenBank/DDBJ databases">
        <authorList>
            <person name="Herpell B J."/>
        </authorList>
    </citation>
    <scope>NUCLEOTIDE SEQUENCE [LARGE SCALE GENOMIC DNA]</scope>
    <source>
        <strain evidence="3">Msb3</strain>
    </source>
</reference>
<feature type="region of interest" description="Disordered" evidence="1">
    <location>
        <begin position="1"/>
        <end position="22"/>
    </location>
</feature>
<dbReference type="Proteomes" id="UP000325811">
    <property type="component" value="Chromosome I"/>
</dbReference>
<evidence type="ECO:0000313" key="3">
    <source>
        <dbReference type="Proteomes" id="UP000325811"/>
    </source>
</evidence>
<dbReference type="AlphaFoldDB" id="A0A5Q4ZCE8"/>
<proteinExistence type="predicted"/>
<dbReference type="EMBL" id="LR699553">
    <property type="protein sequence ID" value="VVD28157.1"/>
    <property type="molecule type" value="Genomic_DNA"/>
</dbReference>
<protein>
    <submittedName>
        <fullName evidence="2">Uncharacterized protein</fullName>
    </submittedName>
</protein>
<organism evidence="2 3">
    <name type="scientific">Paraburkholderia dioscoreae</name>
    <dbReference type="NCBI Taxonomy" id="2604047"/>
    <lineage>
        <taxon>Bacteria</taxon>
        <taxon>Pseudomonadati</taxon>
        <taxon>Pseudomonadota</taxon>
        <taxon>Betaproteobacteria</taxon>
        <taxon>Burkholderiales</taxon>
        <taxon>Burkholderiaceae</taxon>
        <taxon>Paraburkholderia</taxon>
    </lineage>
</organism>
<feature type="region of interest" description="Disordered" evidence="1">
    <location>
        <begin position="83"/>
        <end position="113"/>
    </location>
</feature>
<gene>
    <name evidence="2" type="ORF">PDMSB3_1701</name>
</gene>
<sequence>MKLTVSSISEVTQSQTFQANSPMDSKLLHAAPQSRMYPAHIALGDGRTTKNSAQADAPLDRQKRGQVLGACAKSKFRECKGGDALEEHSSRHEKFDQFDHDRTKGGKDGKGTCDGIVREAMRRIDHATDGAAEPDTLPSAVHNMNNAMASNTAGNPGEIYDRIDQFQTGQTPLPLANYRLSSSVDINPTHDATRNDRINSLIGSMSADNNMPEGGLAYIRMGIQAGDAMNGPERYGHVLLAQHLPNNHYAIFDPNNGVFTYDNKEKMINALKGYMQTAYNEGGQAVAPDSIRFYTPHNARDFGSAQVVTKFPGLGNGLPEPGGLLNHFGLPNSEL</sequence>